<dbReference type="InterPro" id="IPR012871">
    <property type="entry name" value="DUF1668_ORYSA"/>
</dbReference>
<reference evidence="1" key="1">
    <citation type="submission" date="2020-05" db="EMBL/GenBank/DDBJ databases">
        <title>WGS assembly of Panicum virgatum.</title>
        <authorList>
            <person name="Lovell J.T."/>
            <person name="Jenkins J."/>
            <person name="Shu S."/>
            <person name="Juenger T.E."/>
            <person name="Schmutz J."/>
        </authorList>
    </citation>
    <scope>NUCLEOTIDE SEQUENCE</scope>
    <source>
        <strain evidence="1">AP13</strain>
    </source>
</reference>
<gene>
    <name evidence="1" type="ORF">PVAP13_5NG293700</name>
</gene>
<evidence type="ECO:0000313" key="2">
    <source>
        <dbReference type="Proteomes" id="UP000823388"/>
    </source>
</evidence>
<keyword evidence="2" id="KW-1185">Reference proteome</keyword>
<evidence type="ECO:0000313" key="1">
    <source>
        <dbReference type="EMBL" id="KAG2589563.1"/>
    </source>
</evidence>
<protein>
    <submittedName>
        <fullName evidence="1">Uncharacterized protein</fullName>
    </submittedName>
</protein>
<dbReference type="AlphaFoldDB" id="A0A8T0RYG5"/>
<name>A0A8T0RYG5_PANVG</name>
<dbReference type="Pfam" id="PF07893">
    <property type="entry name" value="DUF1668"/>
    <property type="match status" value="1"/>
</dbReference>
<dbReference type="Proteomes" id="UP000823388">
    <property type="component" value="Chromosome 5N"/>
</dbReference>
<organism evidence="1 2">
    <name type="scientific">Panicum virgatum</name>
    <name type="common">Blackwell switchgrass</name>
    <dbReference type="NCBI Taxonomy" id="38727"/>
    <lineage>
        <taxon>Eukaryota</taxon>
        <taxon>Viridiplantae</taxon>
        <taxon>Streptophyta</taxon>
        <taxon>Embryophyta</taxon>
        <taxon>Tracheophyta</taxon>
        <taxon>Spermatophyta</taxon>
        <taxon>Magnoliopsida</taxon>
        <taxon>Liliopsida</taxon>
        <taxon>Poales</taxon>
        <taxon>Poaceae</taxon>
        <taxon>PACMAD clade</taxon>
        <taxon>Panicoideae</taxon>
        <taxon>Panicodae</taxon>
        <taxon>Paniceae</taxon>
        <taxon>Panicinae</taxon>
        <taxon>Panicum</taxon>
        <taxon>Panicum sect. Hiantes</taxon>
    </lineage>
</organism>
<accession>A0A8T0RYG5</accession>
<proteinExistence type="predicted"/>
<dbReference type="EMBL" id="CM029046">
    <property type="protein sequence ID" value="KAG2589563.1"/>
    <property type="molecule type" value="Genomic_DNA"/>
</dbReference>
<dbReference type="PANTHER" id="PTHR33085">
    <property type="entry name" value="OS12G0113100 PROTEIN-RELATED"/>
    <property type="match status" value="1"/>
</dbReference>
<dbReference type="PANTHER" id="PTHR33085:SF42">
    <property type="entry name" value="DUF1618 DOMAIN-CONTAINING PROTEIN"/>
    <property type="match status" value="1"/>
</dbReference>
<comment type="caution">
    <text evidence="1">The sequence shown here is derived from an EMBL/GenBank/DDBJ whole genome shotgun (WGS) entry which is preliminary data.</text>
</comment>
<sequence>MPKRKHCDRAAEARQKQLYLIFDDWSGGYTIRHVNLPSGTCEVAEQRLPPPFLRLPGTRGLANYFAYAFGASIIAALPQHPLSDNAMPIFDVRKRSFISDLCKRSFISGLRGFLYALHTDCLELLCRSQQRSPGSIAGESWSWHMLPKPPFLPLGVVSYAVHPDGPTILISSESFFDNPMVGTFTFHTNNSVWTKRGEWMLPFDGRAHFDGDLGIFVGLSRDPKTLGHLCCCDKASLNTCNSNTDEWPAPAWKLCPKKLFSGNPGERHVSATLVYLGSKSKFCLVECIYFEDVRDDQVLKEGGKHGCRHSCYMYRLTKFTLSYDSKGDLKTKSRRVGYYKVPKKASAESIRDLPVAFWL</sequence>